<dbReference type="AlphaFoldDB" id="A0A1G4E2P8"/>
<proteinExistence type="predicted"/>
<dbReference type="VEuPathDB" id="PlasmoDB:PVX_172270"/>
<reference evidence="2 3" key="1">
    <citation type="submission" date="2016-07" db="EMBL/GenBank/DDBJ databases">
        <authorList>
            <consortium name="Pathogen Informatics"/>
        </authorList>
    </citation>
    <scope>NUCLEOTIDE SEQUENCE [LARGE SCALE GENOMIC DNA]</scope>
</reference>
<name>A0A1G4E2P8_PLAVI</name>
<sequence length="390" mass="45486">MEKGPTNNYEKLILENLSKYKLYEKFDKHDVERKYLSYCKENKRKFSLYNGIYDLCGRFAKNLKELSIIMNAENDSNERCRYLNFWTNDQIRKKMISNTNVKDSEINSIVRGFFSVSHFVNQESSHNKCRYEYYSAFNMDLWKKWKELYDYIRNKENISRIIVPNNGSCKIYQDYYAHIKSIYQEFKTECCVNKNENCPDHLKFNEWCNEEDILTELECNEPAEVREASSGSLQKNGERLVVEKAEEPEREPKEERAPEQGAEEPVVTIEGLAGIVGVRQAPESPNNRLVSTISGGHFSSETTELPTNGNQTNPVGTIVGTSLGFVLPLITIYRFTPLGSWVNTKIFRKDRLMENMIRNERELLLNNSGNGEMNFDNTRYHIMYNSANNE</sequence>
<evidence type="ECO:0000313" key="2">
    <source>
        <dbReference type="EMBL" id="SCA59811.1"/>
    </source>
</evidence>
<dbReference type="InterPro" id="IPR008780">
    <property type="entry name" value="Plasmodium_Vir"/>
</dbReference>
<feature type="compositionally biased region" description="Basic and acidic residues" evidence="1">
    <location>
        <begin position="236"/>
        <end position="258"/>
    </location>
</feature>
<dbReference type="Pfam" id="PF05795">
    <property type="entry name" value="Plasmodium_Vir"/>
    <property type="match status" value="1"/>
</dbReference>
<accession>A0A1G4E2P8</accession>
<dbReference type="EMBL" id="FLYI01000034">
    <property type="protein sequence ID" value="SCA59811.1"/>
    <property type="molecule type" value="Genomic_DNA"/>
</dbReference>
<dbReference type="Proteomes" id="UP000305196">
    <property type="component" value="Unassembled WGS sequence"/>
</dbReference>
<dbReference type="VEuPathDB" id="PlasmoDB:PVPAM_000015800"/>
<feature type="region of interest" description="Disordered" evidence="1">
    <location>
        <begin position="225"/>
        <end position="263"/>
    </location>
</feature>
<gene>
    <name evidence="2" type="ORF">PVC01_000026700</name>
</gene>
<dbReference type="VEuPathDB" id="PlasmoDB:PVP01_0006890"/>
<evidence type="ECO:0000256" key="1">
    <source>
        <dbReference type="SAM" id="MobiDB-lite"/>
    </source>
</evidence>
<evidence type="ECO:0000313" key="3">
    <source>
        <dbReference type="Proteomes" id="UP000305196"/>
    </source>
</evidence>
<organism evidence="2 3">
    <name type="scientific">Plasmodium vivax</name>
    <name type="common">malaria parasite P. vivax</name>
    <dbReference type="NCBI Taxonomy" id="5855"/>
    <lineage>
        <taxon>Eukaryota</taxon>
        <taxon>Sar</taxon>
        <taxon>Alveolata</taxon>
        <taxon>Apicomplexa</taxon>
        <taxon>Aconoidasida</taxon>
        <taxon>Haemosporida</taxon>
        <taxon>Plasmodiidae</taxon>
        <taxon>Plasmodium</taxon>
        <taxon>Plasmodium (Plasmodium)</taxon>
    </lineage>
</organism>
<protein>
    <submittedName>
        <fullName evidence="2">VIR protein</fullName>
    </submittedName>
</protein>
<dbReference type="VEuPathDB" id="PlasmoDB:PVW1_040005700"/>